<feature type="transmembrane region" description="Helical" evidence="2">
    <location>
        <begin position="28"/>
        <end position="49"/>
    </location>
</feature>
<dbReference type="EMBL" id="AP022869">
    <property type="protein sequence ID" value="BCB70540.1"/>
    <property type="molecule type" value="Genomic_DNA"/>
</dbReference>
<name>A0A6F8XAX5_9GAMM</name>
<keyword evidence="2" id="KW-0472">Membrane</keyword>
<accession>A0A6F8XAX5</accession>
<gene>
    <name evidence="3" type="ORF">HMEPL2_08910</name>
</gene>
<keyword evidence="4" id="KW-1185">Reference proteome</keyword>
<sequence>MGLFLKATPCVQWRALLREKTVEASSPFTFAIIGLIVGFIIGLVCYRLFSKGARDAASLKQTLLEREHQIAELKKGMSSHLTSIQQRLENIRHEADQLEQQVENEATQWKLSSVKPSSSTTTSDTENDSNVAMPRDYAAGKNGTLSEDFGLKESHQPTEGTAAQPPRY</sequence>
<keyword evidence="2" id="KW-0812">Transmembrane</keyword>
<evidence type="ECO:0000313" key="4">
    <source>
        <dbReference type="Proteomes" id="UP000501053"/>
    </source>
</evidence>
<evidence type="ECO:0000313" key="3">
    <source>
        <dbReference type="EMBL" id="BCB70540.1"/>
    </source>
</evidence>
<keyword evidence="2" id="KW-1133">Transmembrane helix</keyword>
<dbReference type="Pfam" id="PF06295">
    <property type="entry name" value="ZapG-like"/>
    <property type="match status" value="1"/>
</dbReference>
<protein>
    <recommendedName>
        <fullName evidence="5">DUF1043 domain-containing protein</fullName>
    </recommendedName>
</protein>
<dbReference type="Gene3D" id="1.20.1170.10">
    <property type="match status" value="1"/>
</dbReference>
<proteinExistence type="predicted"/>
<evidence type="ECO:0000256" key="1">
    <source>
        <dbReference type="SAM" id="MobiDB-lite"/>
    </source>
</evidence>
<reference evidence="3 4" key="1">
    <citation type="submission" date="2020-03" db="EMBL/GenBank/DDBJ databases">
        <title>Complete Genome Sequence of Halomonas meridiana strain Eplume2, isolated from hydrothermal-plume in the north east Pacific Ocean.</title>
        <authorList>
            <person name="Kurihara Y."/>
            <person name="Kawai S."/>
            <person name="Sakai A."/>
            <person name="Galipon J."/>
            <person name="Arakawa K."/>
        </authorList>
    </citation>
    <scope>NUCLEOTIDE SEQUENCE [LARGE SCALE GENOMIC DNA]</scope>
    <source>
        <strain evidence="3 4">Eplume2</strain>
    </source>
</reference>
<dbReference type="Proteomes" id="UP000501053">
    <property type="component" value="Chromosome"/>
</dbReference>
<evidence type="ECO:0008006" key="5">
    <source>
        <dbReference type="Google" id="ProtNLM"/>
    </source>
</evidence>
<evidence type="ECO:0000256" key="2">
    <source>
        <dbReference type="SAM" id="Phobius"/>
    </source>
</evidence>
<feature type="compositionally biased region" description="Low complexity" evidence="1">
    <location>
        <begin position="112"/>
        <end position="131"/>
    </location>
</feature>
<dbReference type="AlphaFoldDB" id="A0A6F8XAX5"/>
<organism evidence="3 4">
    <name type="scientific">Vreelandella aquamarina</name>
    <dbReference type="NCBI Taxonomy" id="77097"/>
    <lineage>
        <taxon>Bacteria</taxon>
        <taxon>Pseudomonadati</taxon>
        <taxon>Pseudomonadota</taxon>
        <taxon>Gammaproteobacteria</taxon>
        <taxon>Oceanospirillales</taxon>
        <taxon>Halomonadaceae</taxon>
        <taxon>Vreelandella</taxon>
    </lineage>
</organism>
<dbReference type="InterPro" id="IPR009386">
    <property type="entry name" value="ZapG-like"/>
</dbReference>
<feature type="region of interest" description="Disordered" evidence="1">
    <location>
        <begin position="106"/>
        <end position="168"/>
    </location>
</feature>